<proteinExistence type="inferred from homology"/>
<feature type="domain" description="YrdC-like" evidence="12">
    <location>
        <begin position="4"/>
        <end position="186"/>
    </location>
</feature>
<dbReference type="EMBL" id="CP022386">
    <property type="protein sequence ID" value="ATA88049.1"/>
    <property type="molecule type" value="Genomic_DNA"/>
</dbReference>
<organism evidence="13 14">
    <name type="scientific">Capnocytophaga gingivalis</name>
    <dbReference type="NCBI Taxonomy" id="1017"/>
    <lineage>
        <taxon>Bacteria</taxon>
        <taxon>Pseudomonadati</taxon>
        <taxon>Bacteroidota</taxon>
        <taxon>Flavobacteriia</taxon>
        <taxon>Flavobacteriales</taxon>
        <taxon>Flavobacteriaceae</taxon>
        <taxon>Capnocytophaga</taxon>
    </lineage>
</organism>
<evidence type="ECO:0000256" key="5">
    <source>
        <dbReference type="ARBA" id="ARBA00022679"/>
    </source>
</evidence>
<dbReference type="GO" id="GO:0005524">
    <property type="term" value="F:ATP binding"/>
    <property type="evidence" value="ECO:0007669"/>
    <property type="project" value="UniProtKB-KW"/>
</dbReference>
<accession>A0A250FSB4</accession>
<evidence type="ECO:0000256" key="10">
    <source>
        <dbReference type="ARBA" id="ARBA00029774"/>
    </source>
</evidence>
<evidence type="ECO:0000256" key="9">
    <source>
        <dbReference type="ARBA" id="ARBA00022840"/>
    </source>
</evidence>
<dbReference type="EC" id="2.7.7.87" evidence="3"/>
<dbReference type="OrthoDB" id="9814580at2"/>
<keyword evidence="4" id="KW-0963">Cytoplasm</keyword>
<dbReference type="PROSITE" id="PS51163">
    <property type="entry name" value="YRDC"/>
    <property type="match status" value="1"/>
</dbReference>
<keyword evidence="8" id="KW-0547">Nucleotide-binding</keyword>
<keyword evidence="9" id="KW-0067">ATP-binding</keyword>
<evidence type="ECO:0000313" key="14">
    <source>
        <dbReference type="Proteomes" id="UP000217250"/>
    </source>
</evidence>
<dbReference type="SUPFAM" id="SSF55821">
    <property type="entry name" value="YrdC/RibB"/>
    <property type="match status" value="1"/>
</dbReference>
<comment type="similarity">
    <text evidence="2">Belongs to the SUA5 family.</text>
</comment>
<name>A0A250FSB4_9FLAO</name>
<evidence type="ECO:0000256" key="8">
    <source>
        <dbReference type="ARBA" id="ARBA00022741"/>
    </source>
</evidence>
<comment type="catalytic activity">
    <reaction evidence="11">
        <text>L-threonine + hydrogencarbonate + ATP = L-threonylcarbamoyladenylate + diphosphate + H2O</text>
        <dbReference type="Rhea" id="RHEA:36407"/>
        <dbReference type="ChEBI" id="CHEBI:15377"/>
        <dbReference type="ChEBI" id="CHEBI:17544"/>
        <dbReference type="ChEBI" id="CHEBI:30616"/>
        <dbReference type="ChEBI" id="CHEBI:33019"/>
        <dbReference type="ChEBI" id="CHEBI:57926"/>
        <dbReference type="ChEBI" id="CHEBI:73682"/>
        <dbReference type="EC" id="2.7.7.87"/>
    </reaction>
</comment>
<dbReference type="InterPro" id="IPR050156">
    <property type="entry name" value="TC-AMP_synthase_SUA5"/>
</dbReference>
<evidence type="ECO:0000256" key="6">
    <source>
        <dbReference type="ARBA" id="ARBA00022694"/>
    </source>
</evidence>
<dbReference type="GO" id="GO:0000049">
    <property type="term" value="F:tRNA binding"/>
    <property type="evidence" value="ECO:0007669"/>
    <property type="project" value="TreeGrafter"/>
</dbReference>
<dbReference type="GO" id="GO:0061710">
    <property type="term" value="F:L-threonylcarbamoyladenylate synthase"/>
    <property type="evidence" value="ECO:0007669"/>
    <property type="project" value="UniProtKB-EC"/>
</dbReference>
<evidence type="ECO:0000256" key="11">
    <source>
        <dbReference type="ARBA" id="ARBA00048366"/>
    </source>
</evidence>
<dbReference type="GO" id="GO:0006450">
    <property type="term" value="P:regulation of translational fidelity"/>
    <property type="evidence" value="ECO:0007669"/>
    <property type="project" value="TreeGrafter"/>
</dbReference>
<dbReference type="AlphaFoldDB" id="A0A250FSB4"/>
<dbReference type="InterPro" id="IPR017945">
    <property type="entry name" value="DHBP_synth_RibB-like_a/b_dom"/>
</dbReference>
<evidence type="ECO:0000256" key="3">
    <source>
        <dbReference type="ARBA" id="ARBA00012584"/>
    </source>
</evidence>
<evidence type="ECO:0000256" key="4">
    <source>
        <dbReference type="ARBA" id="ARBA00022490"/>
    </source>
</evidence>
<evidence type="ECO:0000256" key="7">
    <source>
        <dbReference type="ARBA" id="ARBA00022695"/>
    </source>
</evidence>
<evidence type="ECO:0000256" key="1">
    <source>
        <dbReference type="ARBA" id="ARBA00004496"/>
    </source>
</evidence>
<reference evidence="14" key="1">
    <citation type="submission" date="2017-06" db="EMBL/GenBank/DDBJ databases">
        <title>Capnocytophaga spp. assemblies.</title>
        <authorList>
            <person name="Gulvik C.A."/>
        </authorList>
    </citation>
    <scope>NUCLEOTIDE SEQUENCE [LARGE SCALE GENOMIC DNA]</scope>
    <source>
        <strain evidence="14">H1496</strain>
    </source>
</reference>
<dbReference type="GeneID" id="84809538"/>
<evidence type="ECO:0000313" key="13">
    <source>
        <dbReference type="EMBL" id="ATA88049.1"/>
    </source>
</evidence>
<dbReference type="Gene3D" id="3.90.870.10">
    <property type="entry name" value="DHBP synthase"/>
    <property type="match status" value="1"/>
</dbReference>
<keyword evidence="5" id="KW-0808">Transferase</keyword>
<dbReference type="Proteomes" id="UP000217250">
    <property type="component" value="Chromosome"/>
</dbReference>
<keyword evidence="7" id="KW-0548">Nucleotidyltransferase</keyword>
<dbReference type="GO" id="GO:0008033">
    <property type="term" value="P:tRNA processing"/>
    <property type="evidence" value="ECO:0007669"/>
    <property type="project" value="UniProtKB-KW"/>
</dbReference>
<protein>
    <recommendedName>
        <fullName evidence="10">L-threonylcarbamoyladenylate synthase</fullName>
        <ecNumber evidence="3">2.7.7.87</ecNumber>
    </recommendedName>
    <alternativeName>
        <fullName evidence="10">L-threonylcarbamoyladenylate synthase</fullName>
    </alternativeName>
</protein>
<evidence type="ECO:0000259" key="12">
    <source>
        <dbReference type="PROSITE" id="PS51163"/>
    </source>
</evidence>
<sequence>MEINEIVKETLSFLRSGKVILYPTDTIWGLGCDPYSREGIQRIQAIKQRDIRKSFILLVSSYQMLQRYVAVSQETLAFLDKQERPTSVIYTQVYDSHLPEAADHSLAFRVVKDPFCKALIDAFDAPLVSTSANISGEESPKNFSLISEQIKKSVDYIVPYRREEQGAGQPSQLLKIEDNQVIFLRK</sequence>
<dbReference type="KEGG" id="cgh:CGC50_13420"/>
<comment type="subcellular location">
    <subcellularLocation>
        <location evidence="1">Cytoplasm</location>
    </subcellularLocation>
</comment>
<dbReference type="OMA" id="LVDAFWP"/>
<dbReference type="PANTHER" id="PTHR17490:SF16">
    <property type="entry name" value="THREONYLCARBAMOYL-AMP SYNTHASE"/>
    <property type="match status" value="1"/>
</dbReference>
<dbReference type="RefSeq" id="WP_002665450.1">
    <property type="nucleotide sequence ID" value="NZ_CAUVLU010000003.1"/>
</dbReference>
<dbReference type="PANTHER" id="PTHR17490">
    <property type="entry name" value="SUA5"/>
    <property type="match status" value="1"/>
</dbReference>
<dbReference type="GO" id="GO:0005737">
    <property type="term" value="C:cytoplasm"/>
    <property type="evidence" value="ECO:0007669"/>
    <property type="project" value="UniProtKB-SubCell"/>
</dbReference>
<dbReference type="Pfam" id="PF01300">
    <property type="entry name" value="Sua5_yciO_yrdC"/>
    <property type="match status" value="1"/>
</dbReference>
<dbReference type="InterPro" id="IPR006070">
    <property type="entry name" value="Sua5-like_dom"/>
</dbReference>
<dbReference type="GO" id="GO:0003725">
    <property type="term" value="F:double-stranded RNA binding"/>
    <property type="evidence" value="ECO:0007669"/>
    <property type="project" value="InterPro"/>
</dbReference>
<gene>
    <name evidence="13" type="ORF">CGC50_13420</name>
</gene>
<keyword evidence="6" id="KW-0819">tRNA processing</keyword>
<evidence type="ECO:0000256" key="2">
    <source>
        <dbReference type="ARBA" id="ARBA00007663"/>
    </source>
</evidence>